<dbReference type="EMBL" id="ML143386">
    <property type="protein sequence ID" value="TBU35781.1"/>
    <property type="molecule type" value="Genomic_DNA"/>
</dbReference>
<dbReference type="OrthoDB" id="5364245at2759"/>
<evidence type="ECO:0000259" key="11">
    <source>
        <dbReference type="PROSITE" id="PS51204"/>
    </source>
</evidence>
<proteinExistence type="inferred from homology"/>
<dbReference type="SMART" id="SM00717">
    <property type="entry name" value="SANT"/>
    <property type="match status" value="1"/>
</dbReference>
<dbReference type="PANTHER" id="PTHR46459">
    <property type="entry name" value="E1A-BINDING PROTEIN P400-RELATED"/>
    <property type="match status" value="1"/>
</dbReference>
<evidence type="ECO:0000256" key="5">
    <source>
        <dbReference type="ARBA" id="ARBA00023204"/>
    </source>
</evidence>
<feature type="region of interest" description="Disordered" evidence="9">
    <location>
        <begin position="583"/>
        <end position="631"/>
    </location>
</feature>
<dbReference type="GO" id="GO:0005634">
    <property type="term" value="C:nucleus"/>
    <property type="evidence" value="ECO:0007669"/>
    <property type="project" value="UniProtKB-SubCell"/>
</dbReference>
<feature type="compositionally biased region" description="Basic and acidic residues" evidence="9">
    <location>
        <begin position="806"/>
        <end position="825"/>
    </location>
</feature>
<dbReference type="InterPro" id="IPR014012">
    <property type="entry name" value="HSA_dom"/>
</dbReference>
<comment type="subcellular location">
    <subcellularLocation>
        <location evidence="1">Nucleus</location>
    </subcellularLocation>
</comment>
<dbReference type="PROSITE" id="PS50090">
    <property type="entry name" value="MYB_LIKE"/>
    <property type="match status" value="1"/>
</dbReference>
<evidence type="ECO:0000256" key="8">
    <source>
        <dbReference type="ARBA" id="ARBA00029670"/>
    </source>
</evidence>
<evidence type="ECO:0000313" key="13">
    <source>
        <dbReference type="EMBL" id="TBU35781.1"/>
    </source>
</evidence>
<evidence type="ECO:0000256" key="3">
    <source>
        <dbReference type="ARBA" id="ARBA00022763"/>
    </source>
</evidence>
<name>A0A4Q9N907_9APHY</name>
<feature type="compositionally biased region" description="Low complexity" evidence="9">
    <location>
        <begin position="990"/>
        <end position="1029"/>
    </location>
</feature>
<dbReference type="GO" id="GO:0006325">
    <property type="term" value="P:chromatin organization"/>
    <property type="evidence" value="ECO:0007669"/>
    <property type="project" value="UniProtKB-KW"/>
</dbReference>
<feature type="compositionally biased region" description="Polar residues" evidence="9">
    <location>
        <begin position="1342"/>
        <end position="1351"/>
    </location>
</feature>
<feature type="compositionally biased region" description="Acidic residues" evidence="9">
    <location>
        <begin position="133"/>
        <end position="146"/>
    </location>
</feature>
<dbReference type="GO" id="GO:0003682">
    <property type="term" value="F:chromatin binding"/>
    <property type="evidence" value="ECO:0007669"/>
    <property type="project" value="TreeGrafter"/>
</dbReference>
<feature type="compositionally biased region" description="Polar residues" evidence="9">
    <location>
        <begin position="243"/>
        <end position="277"/>
    </location>
</feature>
<feature type="domain" description="HTH myb-type" evidence="12">
    <location>
        <begin position="925"/>
        <end position="981"/>
    </location>
</feature>
<feature type="region of interest" description="Disordered" evidence="9">
    <location>
        <begin position="74"/>
        <end position="314"/>
    </location>
</feature>
<feature type="domain" description="Myb-like" evidence="10">
    <location>
        <begin position="925"/>
        <end position="974"/>
    </location>
</feature>
<comment type="function">
    <text evidence="7">Component of the NuA4 histone acetyltransferase complex which is involved in transcriptional activation of selected genes principally by acetylation of nucleosomal histone H4 and H2A. The NuA4 complex is also involved in DNA repair.</text>
</comment>
<feature type="domain" description="HSA" evidence="11">
    <location>
        <begin position="499"/>
        <end position="583"/>
    </location>
</feature>
<evidence type="ECO:0000256" key="6">
    <source>
        <dbReference type="ARBA" id="ARBA00023242"/>
    </source>
</evidence>
<organism evidence="13">
    <name type="scientific">Dichomitus squalens</name>
    <dbReference type="NCBI Taxonomy" id="114155"/>
    <lineage>
        <taxon>Eukaryota</taxon>
        <taxon>Fungi</taxon>
        <taxon>Dikarya</taxon>
        <taxon>Basidiomycota</taxon>
        <taxon>Agaricomycotina</taxon>
        <taxon>Agaricomycetes</taxon>
        <taxon>Polyporales</taxon>
        <taxon>Polyporaceae</taxon>
        <taxon>Dichomitus</taxon>
    </lineage>
</organism>
<dbReference type="GO" id="GO:0006281">
    <property type="term" value="P:DNA repair"/>
    <property type="evidence" value="ECO:0007669"/>
    <property type="project" value="UniProtKB-KW"/>
</dbReference>
<evidence type="ECO:0000259" key="12">
    <source>
        <dbReference type="PROSITE" id="PS51294"/>
    </source>
</evidence>
<dbReference type="PROSITE" id="PS51204">
    <property type="entry name" value="HSA"/>
    <property type="match status" value="1"/>
</dbReference>
<evidence type="ECO:0000256" key="9">
    <source>
        <dbReference type="SAM" id="MobiDB-lite"/>
    </source>
</evidence>
<feature type="region of interest" description="Disordered" evidence="9">
    <location>
        <begin position="1326"/>
        <end position="1351"/>
    </location>
</feature>
<dbReference type="Gene3D" id="1.10.10.60">
    <property type="entry name" value="Homeodomain-like"/>
    <property type="match status" value="1"/>
</dbReference>
<feature type="compositionally biased region" description="Acidic residues" evidence="9">
    <location>
        <begin position="612"/>
        <end position="622"/>
    </location>
</feature>
<dbReference type="Pfam" id="PF13921">
    <property type="entry name" value="Myb_DNA-bind_6"/>
    <property type="match status" value="1"/>
</dbReference>
<feature type="compositionally biased region" description="Polar residues" evidence="9">
    <location>
        <begin position="109"/>
        <end position="118"/>
    </location>
</feature>
<dbReference type="SUPFAM" id="SSF46689">
    <property type="entry name" value="Homeodomain-like"/>
    <property type="match status" value="1"/>
</dbReference>
<comment type="similarity">
    <text evidence="2">Belongs to the EAF1 family.</text>
</comment>
<dbReference type="CDD" id="cd00167">
    <property type="entry name" value="SANT"/>
    <property type="match status" value="1"/>
</dbReference>
<evidence type="ECO:0000256" key="4">
    <source>
        <dbReference type="ARBA" id="ARBA00022853"/>
    </source>
</evidence>
<feature type="compositionally biased region" description="Pro residues" evidence="9">
    <location>
        <begin position="164"/>
        <end position="174"/>
    </location>
</feature>
<feature type="region of interest" description="Disordered" evidence="9">
    <location>
        <begin position="1119"/>
        <end position="1157"/>
    </location>
</feature>
<dbReference type="Proteomes" id="UP000292957">
    <property type="component" value="Unassembled WGS sequence"/>
</dbReference>
<evidence type="ECO:0000256" key="1">
    <source>
        <dbReference type="ARBA" id="ARBA00004123"/>
    </source>
</evidence>
<dbReference type="GO" id="GO:0035267">
    <property type="term" value="C:NuA4 histone acetyltransferase complex"/>
    <property type="evidence" value="ECO:0007669"/>
    <property type="project" value="TreeGrafter"/>
</dbReference>
<dbReference type="PANTHER" id="PTHR46459:SF1">
    <property type="entry name" value="E1A-BINDING PROTEIN P400"/>
    <property type="match status" value="1"/>
</dbReference>
<feature type="compositionally biased region" description="Low complexity" evidence="9">
    <location>
        <begin position="1326"/>
        <end position="1341"/>
    </location>
</feature>
<protein>
    <recommendedName>
        <fullName evidence="8">Vacuolar import and degradation protein 21</fullName>
    </recommendedName>
</protein>
<sequence length="1351" mass="149233">MMSHLTESLVEERVMQLQEISRRRNELLREMYHLVQKRDKLGSLVTLEEEEESHDDGLQSFLDRFDLERHPETGSISNLLEDEVALPETPPAYSPVGVPEPEPMAETADATNVISESPMSDPPASPTIRERQEEEEEEEEKEEEERDSPIPDVSKVEALMDVDLPPPVLPPEEPTVPEAKPDMTQNVRSPELPQVPETARQSPDFVEGELHPTQVAIPGKSPTPAPERLVIPPYIAPSRDSPMPQTSTESVAATREPSLSRTSLPPSQRVRSPSQRANFEPDGIKAEPLDDEDMGIMDSQPQVRSPSPEERTAVPFETVTPAQLMKEPSEDQIMTILGPTDPRSSPAPTDEHVSYPVIDYAIPLPTPGSSTSFSFKDGADQPMPVEYTRGPHQFPPDPPYPRPPLELLPLEFNWKKPSKKKNKGADKSDSKTHEWQPMGLNKWAAVLKANPVHTKLQRATKCLSTRDWSIGIAEMHLLRVFERVDKLKDSGQWSFRQPKKQRGVGGLMKTHWDYLMDEMRWMRTDFHEERIWKIALAYNLAHAVMEWHEAGSLEERVRRGIVVLWKPPPLEDTEMADGVEIEDIDGPFRNAQDVDEDGGDSRETVTPNDGYGSDDESEDELDKEPANDSLEPGQALQDALEQLEQEPLQGDGQDGVHFKPKLEEIEDLTALGDGSSGREENAMEVGVAKALETQADKPQEMQAPPKPVVPEAHPGLKASSKNPVLGPTGRESVKEKIKYDSIRDHILYSDTRKLFIDLDDLDLVKHMSALTTNDPLPPPPHDLAQLFPDCGVYGMLDVAPPPTFGEDNRKKPDRRISKDDPDRRIDEAMYTKLTPTSKFMFEKPVLLGTLRPASNFKDGKWSQIEEAPVFVDIDIPPAKPVDDNPCVLFEGTATKTSTPSGHPVFMPPPPRDVRKRNAEQADSLSWTPADDALLKQAVERYPHNWNLIADAFNSSRVTISTDKRTAWECLERWRGKSSTAARGDAAEDNTSSVASTSASAHMTTRGLKRSATQSATTSANGAASSASQSEPRKRRRHAAIHDTIKRAAKRREQAQKSNPPRAKTTAVHDTHGQFTKLPKLTPAELSRMKTEKEASIVAQESLVRRRNDELARQHLLREQARTQTQTLPPNAQQPQTPQGQMLPPGATPNGIPRPQNGIAQVQPIRSSQVGISQQQRIAALANANARMSPPHLAHAGQIRVMAGQAPAPAPASGQGQVQAAGQVPHSNASAALTAAAPALSAAHLSPSFAARATSSSPGAPHRSPPLPAASPANTNVPRPPSVPGQPVQGMQVNPLLQVQGLHYYMQSNRLTAEQIQALIAQQQQRSQQQYAHMHHQQQQPQNPSNGNFPHQ</sequence>
<reference evidence="13" key="1">
    <citation type="submission" date="2019-01" db="EMBL/GenBank/DDBJ databases">
        <title>Draft genome sequences of three monokaryotic isolates of the white-rot basidiomycete fungus Dichomitus squalens.</title>
        <authorList>
            <consortium name="DOE Joint Genome Institute"/>
            <person name="Lopez S.C."/>
            <person name="Andreopoulos B."/>
            <person name="Pangilinan J."/>
            <person name="Lipzen A."/>
            <person name="Riley R."/>
            <person name="Ahrendt S."/>
            <person name="Ng V."/>
            <person name="Barry K."/>
            <person name="Daum C."/>
            <person name="Grigoriev I.V."/>
            <person name="Hilden K.S."/>
            <person name="Makela M.R."/>
            <person name="de Vries R.P."/>
        </authorList>
    </citation>
    <scope>NUCLEOTIDE SEQUENCE [LARGE SCALE GENOMIC DNA]</scope>
    <source>
        <strain evidence="13">OM18370.1</strain>
    </source>
</reference>
<dbReference type="InterPro" id="IPR009057">
    <property type="entry name" value="Homeodomain-like_sf"/>
</dbReference>
<accession>A0A4Q9N907</accession>
<dbReference type="InterPro" id="IPR001005">
    <property type="entry name" value="SANT/Myb"/>
</dbReference>
<feature type="compositionally biased region" description="Basic and acidic residues" evidence="9">
    <location>
        <begin position="1039"/>
        <end position="1054"/>
    </location>
</feature>
<gene>
    <name evidence="13" type="ORF">BD311DRAFT_708134</name>
</gene>
<keyword evidence="3" id="KW-0227">DNA damage</keyword>
<keyword evidence="6" id="KW-0539">Nucleus</keyword>
<evidence type="ECO:0000256" key="2">
    <source>
        <dbReference type="ARBA" id="ARBA00008913"/>
    </source>
</evidence>
<feature type="compositionally biased region" description="Polar residues" evidence="9">
    <location>
        <begin position="1121"/>
        <end position="1139"/>
    </location>
</feature>
<feature type="region of interest" description="Disordered" evidence="9">
    <location>
        <begin position="696"/>
        <end position="729"/>
    </location>
</feature>
<dbReference type="PROSITE" id="PS51294">
    <property type="entry name" value="HTH_MYB"/>
    <property type="match status" value="1"/>
</dbReference>
<keyword evidence="4" id="KW-0156">Chromatin regulator</keyword>
<evidence type="ECO:0000259" key="10">
    <source>
        <dbReference type="PROSITE" id="PS50090"/>
    </source>
</evidence>
<evidence type="ECO:0000256" key="7">
    <source>
        <dbReference type="ARBA" id="ARBA00025178"/>
    </source>
</evidence>
<feature type="region of interest" description="Disordered" evidence="9">
    <location>
        <begin position="801"/>
        <end position="825"/>
    </location>
</feature>
<dbReference type="InterPro" id="IPR017930">
    <property type="entry name" value="Myb_dom"/>
</dbReference>
<feature type="compositionally biased region" description="Pro residues" evidence="9">
    <location>
        <begin position="88"/>
        <end position="102"/>
    </location>
</feature>
<feature type="region of interest" description="Disordered" evidence="9">
    <location>
        <begin position="1250"/>
        <end position="1288"/>
    </location>
</feature>
<feature type="region of interest" description="Disordered" evidence="9">
    <location>
        <begin position="974"/>
        <end position="1075"/>
    </location>
</feature>
<dbReference type="SMART" id="SM00573">
    <property type="entry name" value="HSA"/>
    <property type="match status" value="1"/>
</dbReference>
<dbReference type="Pfam" id="PF07529">
    <property type="entry name" value="HSA"/>
    <property type="match status" value="1"/>
</dbReference>
<keyword evidence="5" id="KW-0234">DNA repair</keyword>